<dbReference type="Proteomes" id="UP000836402">
    <property type="component" value="Unassembled WGS sequence"/>
</dbReference>
<keyword evidence="8" id="KW-1185">Reference proteome</keyword>
<keyword evidence="2" id="KW-0067">ATP-binding</keyword>
<accession>A0A177U6R9</accession>
<evidence type="ECO:0000313" key="8">
    <source>
        <dbReference type="Proteomes" id="UP000836402"/>
    </source>
</evidence>
<dbReference type="Gene3D" id="1.10.510.10">
    <property type="entry name" value="Transferase(Phosphotransferase) domain 1"/>
    <property type="match status" value="1"/>
</dbReference>
<dbReference type="GO" id="GO:0005634">
    <property type="term" value="C:nucleus"/>
    <property type="evidence" value="ECO:0007669"/>
    <property type="project" value="TreeGrafter"/>
</dbReference>
<protein>
    <recommendedName>
        <fullName evidence="4">Protein kinase domain-containing protein</fullName>
    </recommendedName>
</protein>
<organism evidence="6 7">
    <name type="scientific">Tilletia caries</name>
    <name type="common">wheat bunt fungus</name>
    <dbReference type="NCBI Taxonomy" id="13290"/>
    <lineage>
        <taxon>Eukaryota</taxon>
        <taxon>Fungi</taxon>
        <taxon>Dikarya</taxon>
        <taxon>Basidiomycota</taxon>
        <taxon>Ustilaginomycotina</taxon>
        <taxon>Exobasidiomycetes</taxon>
        <taxon>Tilletiales</taxon>
        <taxon>Tilletiaceae</taxon>
        <taxon>Tilletia</taxon>
    </lineage>
</organism>
<evidence type="ECO:0000313" key="5">
    <source>
        <dbReference type="EMBL" id="CAD6944476.1"/>
    </source>
</evidence>
<feature type="region of interest" description="Disordered" evidence="3">
    <location>
        <begin position="155"/>
        <end position="220"/>
    </location>
</feature>
<evidence type="ECO:0000256" key="2">
    <source>
        <dbReference type="ARBA" id="ARBA00022840"/>
    </source>
</evidence>
<feature type="domain" description="Protein kinase" evidence="4">
    <location>
        <begin position="374"/>
        <end position="673"/>
    </location>
</feature>
<evidence type="ECO:0000259" key="4">
    <source>
        <dbReference type="PROSITE" id="PS50011"/>
    </source>
</evidence>
<comment type="caution">
    <text evidence="6">The sequence shown here is derived from an EMBL/GenBank/DDBJ whole genome shotgun (WGS) entry which is preliminary data.</text>
</comment>
<evidence type="ECO:0000313" key="6">
    <source>
        <dbReference type="EMBL" id="KAE8249452.1"/>
    </source>
</evidence>
<reference evidence="5" key="3">
    <citation type="submission" date="2020-10" db="EMBL/GenBank/DDBJ databases">
        <authorList>
            <person name="Sedaghatjoo S."/>
        </authorList>
    </citation>
    <scope>NUCLEOTIDE SEQUENCE</scope>
    <source>
        <strain evidence="5">AZH3</strain>
    </source>
</reference>
<dbReference type="EMBL" id="CAJHJG010004781">
    <property type="protein sequence ID" value="CAD6944476.1"/>
    <property type="molecule type" value="Genomic_DNA"/>
</dbReference>
<dbReference type="AlphaFoldDB" id="A0A177U6R9"/>
<gene>
    <name evidence="6" type="ORF">A4X03_0g6608</name>
    <name evidence="5" type="ORF">JKIAZH3_G9757</name>
</gene>
<proteinExistence type="predicted"/>
<dbReference type="PROSITE" id="PS50011">
    <property type="entry name" value="PROTEIN_KINASE_DOM"/>
    <property type="match status" value="1"/>
</dbReference>
<keyword evidence="1" id="KW-0547">Nucleotide-binding</keyword>
<feature type="compositionally biased region" description="Low complexity" evidence="3">
    <location>
        <begin position="155"/>
        <end position="177"/>
    </location>
</feature>
<dbReference type="EMBL" id="LWDD02001314">
    <property type="protein sequence ID" value="KAE8249452.1"/>
    <property type="molecule type" value="Genomic_DNA"/>
</dbReference>
<reference evidence="6" key="2">
    <citation type="journal article" date="2019" name="IMA Fungus">
        <title>Genome sequencing and comparison of five Tilletia species to identify candidate genes for the detection of regulated species infecting wheat.</title>
        <authorList>
            <person name="Nguyen H.D.T."/>
            <person name="Sultana T."/>
            <person name="Kesanakurti P."/>
            <person name="Hambleton S."/>
        </authorList>
    </citation>
    <scope>NUCLEOTIDE SEQUENCE</scope>
    <source>
        <strain evidence="6">DAOMC 238032</strain>
    </source>
</reference>
<dbReference type="Gene3D" id="3.30.200.20">
    <property type="entry name" value="Phosphorylase Kinase, domain 1"/>
    <property type="match status" value="1"/>
</dbReference>
<dbReference type="InterPro" id="IPR000719">
    <property type="entry name" value="Prot_kinase_dom"/>
</dbReference>
<evidence type="ECO:0000256" key="3">
    <source>
        <dbReference type="SAM" id="MobiDB-lite"/>
    </source>
</evidence>
<sequence length="696" mass="77524">MPTYQDLSKQPFSQLSSSDVAAIRTYGKRQCWPDETYNFNTIPNQLLHDPQVHALFNSILDVQDSFAQEQVVDVRGAGPYGPRGARILFWVAYSRLKTLKPSCPPNLLQCMARSAITDLAVLLLKADTEAETSMARRAIYDGAFYGLVIFPSQLTPPSSSTSPQGPKSSPSTSLLHPSPAPTANPGPKIEDEPRQPSPPPRAHESWRVSATPSLPSYDEMYTPMEEDAEPVVRSVPPVDASVPTRQTEFSFRSPISLNRAVPRRTTPFSLFRLNPSLEHCINTDRSVQVQPRFGSPSRPIGTDWSVKVEKGTQTVEQLQAEEDNKPESPVQVEAQTQTESLSPQKGVWVRKDRPRGAGDDPFEAPDYYQSFNRYEQGNQISGGTQGQIFKSVDRLSGFTVAVKLARCDDNGRPPNTMLREIHMLRRCQHRNILFLQAVLYNRVNLGIVLGLARQDLKTAIVRKRPGALDASIAKLYLRQILDGLKYLHEKVPGLHLDLKPENILLNADHRLRIADFGLSREPGPARAQRTVITMPYRPPEIFFRTSHFTYAADMFSVGAIVAEMVGGYLPWSQLAINPLTCFNGMLDFLGCGTGELWPGADNLTGVWDGDDAVADYYLTTKGCCRFSPRGRRMDKLPCTMHDAGDLVDIRDKLLVLNPASRSPAKHLLYHCAFSNEPLPAHHGTEPAVAEHYRVYV</sequence>
<dbReference type="Proteomes" id="UP000077671">
    <property type="component" value="Unassembled WGS sequence"/>
</dbReference>
<dbReference type="PANTHER" id="PTHR24056">
    <property type="entry name" value="CELL DIVISION PROTEIN KINASE"/>
    <property type="match status" value="1"/>
</dbReference>
<dbReference type="SMART" id="SM00220">
    <property type="entry name" value="S_TKc"/>
    <property type="match status" value="1"/>
</dbReference>
<dbReference type="SUPFAM" id="SSF56112">
    <property type="entry name" value="Protein kinase-like (PK-like)"/>
    <property type="match status" value="1"/>
</dbReference>
<dbReference type="InterPro" id="IPR050108">
    <property type="entry name" value="CDK"/>
</dbReference>
<reference evidence="6" key="1">
    <citation type="submission" date="2016-04" db="EMBL/GenBank/DDBJ databases">
        <authorList>
            <person name="Nguyen H.D."/>
            <person name="Kesanakurti P."/>
            <person name="Cullis J."/>
            <person name="Levesque C.A."/>
            <person name="Hambleton S."/>
        </authorList>
    </citation>
    <scope>NUCLEOTIDE SEQUENCE</scope>
    <source>
        <strain evidence="6">DAOMC 238032</strain>
    </source>
</reference>
<dbReference type="InterPro" id="IPR011009">
    <property type="entry name" value="Kinase-like_dom_sf"/>
</dbReference>
<evidence type="ECO:0000256" key="1">
    <source>
        <dbReference type="ARBA" id="ARBA00022741"/>
    </source>
</evidence>
<dbReference type="GO" id="GO:0005524">
    <property type="term" value="F:ATP binding"/>
    <property type="evidence" value="ECO:0007669"/>
    <property type="project" value="UniProtKB-KW"/>
</dbReference>
<dbReference type="Pfam" id="PF00069">
    <property type="entry name" value="Pkinase"/>
    <property type="match status" value="1"/>
</dbReference>
<name>A0A177U6R9_9BASI</name>
<evidence type="ECO:0000313" key="7">
    <source>
        <dbReference type="Proteomes" id="UP000077671"/>
    </source>
</evidence>
<dbReference type="GO" id="GO:0004674">
    <property type="term" value="F:protein serine/threonine kinase activity"/>
    <property type="evidence" value="ECO:0007669"/>
    <property type="project" value="TreeGrafter"/>
</dbReference>